<name>A0A915EX20_9CEST</name>
<dbReference type="SUPFAM" id="SSF48403">
    <property type="entry name" value="Ankyrin repeat"/>
    <property type="match status" value="1"/>
</dbReference>
<feature type="compositionally biased region" description="Low complexity" evidence="10">
    <location>
        <begin position="1149"/>
        <end position="1158"/>
    </location>
</feature>
<comment type="subcellular location">
    <subcellularLocation>
        <location evidence="1">Membrane</location>
        <topology evidence="1">Multi-pass membrane protein</topology>
    </subcellularLocation>
</comment>
<sequence length="1325" mass="148569">MTTMNLSGTVLSNSHSNESSSTSNMGSRNTMMHPPGKRGNEEIDRRHTPSFSISLGTSKASRSNSYLYQQTETVPPRSSGKLSLQPKEMPDFGEGTDQKVLPLPPVRSTPTDWFSHSPDRSCSSASNIDNTKGNNNVNSHPPCTPTYHFGRFSPNFMKESGQADPLSRIFLDAVERGDKSTVARCLKCSHPVNVNCTNMLGRTAIQIAVDNENFEIVELLLKEPNIRIGDALLYAVQEGVYRIVEMLIDHHSITKEMLGTSWSKKNNLAEESHDFSADISPVILASICNQFEILQLLLSRGARIERPHRSNCSCSDCATMYKEDSLKYSLWRINTYRALASPAWISLTSPDPILAAFKLSWELSHLASRENEFKEVFLQLSDQCKKYACDLLDQCRSKEEVLAVLSRSSDDEDIGICDDLSNDGGEDGTEHVEKSALRRTTTVIHRSSRRWHGRPLYIDNSFELGDLEATRLEPNKRLESQYTIVEDLANLESHKGQMYPGNEDGVKRKEEVVGDAFETDLDEIYDGEDGVRNENDFEESEVELETPPLRLDRLKLAIKYEQKRFVAHPHCQHILTTLWYDQLPGWRKHHPIFKLLLCVGFVMALPFLALVYLVYPRGSVARILRSPLIKFVNHSASIAIFLILLLIASTDGQSVKALESRQMTRGPDPNRIELLIAWWVFGKCPIHTLCLKIKSINQSRAFYGQKGFVWSEMKQIWEEGFKAYVRQWWNWLDFIMLTLFLTTVGLRVVGLILRKTQRYGFDLAGREDWPPDDPTLVSEAFFAIAHIFSFARIIFLFQVNEHLGPLQISLGNMLIDITKFLFIFLLVITSFACGLHQLYYYYFSADNDMRPAAFSSLLRSYQALFWHLFGVTQINQYRLQTKDAEGKMVDLKSAQVTVTVGEILLMIYHAMAIINQADTEWKFARSKLWLGYFDEGSTLPPPLNTIVSPKSIWRFGRGLIRLLTCSTAFASVTDDKSKSPLYRDHPRHRHRYSRTVKPNPPNQANSTTGNRSLWCDHSVEPTIRLPSSVNNEKSKPLASNATDTPAAVKKEKTSSKKSGKKHSYQAITRILVRRYIHVSKKTMRQGIVNEDDLLEIKQDISSLRYELREDRQREVVRSIGHLEGLKYQLLSVLVPHHQQGQENCSTKGPSSSSSAASRPPQPPSHSVGSNETASIPGIKALGAQIQALSEEIRRISPGPNTPPLLSGSQATTATSEGLKGLKNEIIDEVKGELHSFARQLMQFMSQCQQPSGSNSGSETPAAPSVSANAPPSTSSPSPPPAPATASSTPSINRERIGGVSVTYRGGAAAGLSLSAPRRAQPRRQR</sequence>
<keyword evidence="8 11" id="KW-0472">Membrane</keyword>
<dbReference type="GO" id="GO:0034703">
    <property type="term" value="C:cation channel complex"/>
    <property type="evidence" value="ECO:0007669"/>
    <property type="project" value="TreeGrafter"/>
</dbReference>
<dbReference type="Pfam" id="PF00520">
    <property type="entry name" value="Ion_trans"/>
    <property type="match status" value="1"/>
</dbReference>
<dbReference type="InterPro" id="IPR036770">
    <property type="entry name" value="Ankyrin_rpt-contain_sf"/>
</dbReference>
<feature type="transmembrane region" description="Helical" evidence="11">
    <location>
        <begin position="731"/>
        <end position="753"/>
    </location>
</feature>
<keyword evidence="3 11" id="KW-0812">Transmembrane</keyword>
<keyword evidence="9" id="KW-0407">Ion channel</keyword>
<feature type="compositionally biased region" description="Polar residues" evidence="10">
    <location>
        <begin position="1206"/>
        <end position="1215"/>
    </location>
</feature>
<feature type="region of interest" description="Disordered" evidence="10">
    <location>
        <begin position="1025"/>
        <end position="1062"/>
    </location>
</feature>
<feature type="region of interest" description="Disordered" evidence="10">
    <location>
        <begin position="1246"/>
        <end position="1325"/>
    </location>
</feature>
<dbReference type="WBParaSite" id="maker-E.canG7_contigs_6135-snap-gene-0.23-mRNA-1">
    <property type="protein sequence ID" value="maker-E.canG7_contigs_6135-snap-gene-0.23-mRNA-1"/>
    <property type="gene ID" value="EcG7_05560"/>
</dbReference>
<keyword evidence="2" id="KW-0813">Transport</keyword>
<evidence type="ECO:0000256" key="7">
    <source>
        <dbReference type="ARBA" id="ARBA00023065"/>
    </source>
</evidence>
<feature type="region of interest" description="Disordered" evidence="10">
    <location>
        <begin position="1138"/>
        <end position="1173"/>
    </location>
</feature>
<feature type="compositionally biased region" description="Polar residues" evidence="10">
    <location>
        <begin position="1246"/>
        <end position="1258"/>
    </location>
</feature>
<proteinExistence type="predicted"/>
<dbReference type="SMART" id="SM00248">
    <property type="entry name" value="ANK"/>
    <property type="match status" value="3"/>
</dbReference>
<dbReference type="InterPro" id="IPR002153">
    <property type="entry name" value="TRPC_channel"/>
</dbReference>
<dbReference type="InterPro" id="IPR005821">
    <property type="entry name" value="Ion_trans_dom"/>
</dbReference>
<evidence type="ECO:0000256" key="5">
    <source>
        <dbReference type="ARBA" id="ARBA00022989"/>
    </source>
</evidence>
<evidence type="ECO:0000256" key="9">
    <source>
        <dbReference type="ARBA" id="ARBA00023303"/>
    </source>
</evidence>
<dbReference type="InterPro" id="IPR013555">
    <property type="entry name" value="TRP_dom"/>
</dbReference>
<keyword evidence="7" id="KW-0406">Ion transport</keyword>
<reference evidence="14" key="1">
    <citation type="submission" date="2022-11" db="UniProtKB">
        <authorList>
            <consortium name="WormBaseParasite"/>
        </authorList>
    </citation>
    <scope>IDENTIFICATION</scope>
</reference>
<dbReference type="InterPro" id="IPR002110">
    <property type="entry name" value="Ankyrin_rpt"/>
</dbReference>
<keyword evidence="6" id="KW-0040">ANK repeat</keyword>
<dbReference type="GO" id="GO:0015279">
    <property type="term" value="F:store-operated calcium channel activity"/>
    <property type="evidence" value="ECO:0007669"/>
    <property type="project" value="TreeGrafter"/>
</dbReference>
<dbReference type="Pfam" id="PF12796">
    <property type="entry name" value="Ank_2"/>
    <property type="match status" value="1"/>
</dbReference>
<feature type="compositionally biased region" description="Low complexity" evidence="10">
    <location>
        <begin position="1304"/>
        <end position="1318"/>
    </location>
</feature>
<feature type="compositionally biased region" description="Basic and acidic residues" evidence="10">
    <location>
        <begin position="38"/>
        <end position="47"/>
    </location>
</feature>
<evidence type="ECO:0000256" key="2">
    <source>
        <dbReference type="ARBA" id="ARBA00022448"/>
    </source>
</evidence>
<protein>
    <submittedName>
        <fullName evidence="14">Transient receptor ion channel domain-containing protein</fullName>
    </submittedName>
</protein>
<dbReference type="PANTHER" id="PTHR10117">
    <property type="entry name" value="TRANSIENT RECEPTOR POTENTIAL CHANNEL"/>
    <property type="match status" value="1"/>
</dbReference>
<feature type="compositionally biased region" description="Polar residues" evidence="10">
    <location>
        <begin position="1025"/>
        <end position="1043"/>
    </location>
</feature>
<organism evidence="13 14">
    <name type="scientific">Echinococcus canadensis</name>
    <dbReference type="NCBI Taxonomy" id="519352"/>
    <lineage>
        <taxon>Eukaryota</taxon>
        <taxon>Metazoa</taxon>
        <taxon>Spiralia</taxon>
        <taxon>Lophotrochozoa</taxon>
        <taxon>Platyhelminthes</taxon>
        <taxon>Cestoda</taxon>
        <taxon>Eucestoda</taxon>
        <taxon>Cyclophyllidea</taxon>
        <taxon>Taeniidae</taxon>
        <taxon>Echinococcus</taxon>
        <taxon>Echinococcus canadensis group</taxon>
    </lineage>
</organism>
<evidence type="ECO:0000259" key="12">
    <source>
        <dbReference type="SMART" id="SM01420"/>
    </source>
</evidence>
<feature type="compositionally biased region" description="Polar residues" evidence="10">
    <location>
        <begin position="1002"/>
        <end position="1011"/>
    </location>
</feature>
<feature type="compositionally biased region" description="Polar residues" evidence="10">
    <location>
        <begin position="108"/>
        <end position="139"/>
    </location>
</feature>
<keyword evidence="4" id="KW-0677">Repeat</keyword>
<keyword evidence="5 11" id="KW-1133">Transmembrane helix</keyword>
<feature type="region of interest" description="Disordered" evidence="10">
    <location>
        <begin position="1194"/>
        <end position="1216"/>
    </location>
</feature>
<dbReference type="PANTHER" id="PTHR10117:SF80">
    <property type="entry name" value="TRANSIENT-RECEPTOR-POTENTIAL-LIKE PROTEIN"/>
    <property type="match status" value="1"/>
</dbReference>
<feature type="transmembrane region" description="Helical" evidence="11">
    <location>
        <begin position="627"/>
        <end position="648"/>
    </location>
</feature>
<feature type="domain" description="Transient receptor ion channel" evidence="12">
    <location>
        <begin position="312"/>
        <end position="374"/>
    </location>
</feature>
<evidence type="ECO:0000256" key="4">
    <source>
        <dbReference type="ARBA" id="ARBA00022737"/>
    </source>
</evidence>
<evidence type="ECO:0000313" key="14">
    <source>
        <dbReference type="WBParaSite" id="maker-E.canG7_contigs_6135-snap-gene-0.23-mRNA-1"/>
    </source>
</evidence>
<evidence type="ECO:0000313" key="13">
    <source>
        <dbReference type="Proteomes" id="UP000887562"/>
    </source>
</evidence>
<dbReference type="Gene3D" id="1.25.40.20">
    <property type="entry name" value="Ankyrin repeat-containing domain"/>
    <property type="match status" value="1"/>
</dbReference>
<evidence type="ECO:0000256" key="3">
    <source>
        <dbReference type="ARBA" id="ARBA00022692"/>
    </source>
</evidence>
<feature type="compositionally biased region" description="Polar residues" evidence="10">
    <location>
        <begin position="1"/>
        <end position="11"/>
    </location>
</feature>
<dbReference type="GO" id="GO:0070679">
    <property type="term" value="F:inositol 1,4,5 trisphosphate binding"/>
    <property type="evidence" value="ECO:0007669"/>
    <property type="project" value="TreeGrafter"/>
</dbReference>
<feature type="transmembrane region" description="Helical" evidence="11">
    <location>
        <begin position="820"/>
        <end position="842"/>
    </location>
</feature>
<evidence type="ECO:0000256" key="10">
    <source>
        <dbReference type="SAM" id="MobiDB-lite"/>
    </source>
</evidence>
<evidence type="ECO:0000256" key="1">
    <source>
        <dbReference type="ARBA" id="ARBA00004141"/>
    </source>
</evidence>
<feature type="transmembrane region" description="Helical" evidence="11">
    <location>
        <begin position="592"/>
        <end position="615"/>
    </location>
</feature>
<dbReference type="GO" id="GO:0005886">
    <property type="term" value="C:plasma membrane"/>
    <property type="evidence" value="ECO:0007669"/>
    <property type="project" value="TreeGrafter"/>
</dbReference>
<feature type="compositionally biased region" description="Polar residues" evidence="10">
    <location>
        <begin position="49"/>
        <end position="73"/>
    </location>
</feature>
<feature type="region of interest" description="Disordered" evidence="10">
    <location>
        <begin position="976"/>
        <end position="1013"/>
    </location>
</feature>
<evidence type="ECO:0000256" key="6">
    <source>
        <dbReference type="ARBA" id="ARBA00023043"/>
    </source>
</evidence>
<evidence type="ECO:0000256" key="8">
    <source>
        <dbReference type="ARBA" id="ARBA00023136"/>
    </source>
</evidence>
<feature type="region of interest" description="Disordered" evidence="10">
    <location>
        <begin position="1"/>
        <end position="139"/>
    </location>
</feature>
<feature type="compositionally biased region" description="Low complexity" evidence="10">
    <location>
        <begin position="12"/>
        <end position="29"/>
    </location>
</feature>
<dbReference type="Proteomes" id="UP000887562">
    <property type="component" value="Unplaced"/>
</dbReference>
<feature type="compositionally biased region" description="Low complexity" evidence="10">
    <location>
        <begin position="1259"/>
        <end position="1275"/>
    </location>
</feature>
<dbReference type="SMART" id="SM01420">
    <property type="entry name" value="TRP_2"/>
    <property type="match status" value="1"/>
</dbReference>
<feature type="compositionally biased region" description="Polar residues" evidence="10">
    <location>
        <begin position="1138"/>
        <end position="1148"/>
    </location>
</feature>
<keyword evidence="13" id="KW-1185">Reference proteome</keyword>
<feature type="compositionally biased region" description="Basic residues" evidence="10">
    <location>
        <begin position="985"/>
        <end position="994"/>
    </location>
</feature>
<dbReference type="GO" id="GO:0051480">
    <property type="term" value="P:regulation of cytosolic calcium ion concentration"/>
    <property type="evidence" value="ECO:0007669"/>
    <property type="project" value="TreeGrafter"/>
</dbReference>
<dbReference type="GO" id="GO:0007338">
    <property type="term" value="P:single fertilization"/>
    <property type="evidence" value="ECO:0007669"/>
    <property type="project" value="TreeGrafter"/>
</dbReference>
<dbReference type="Pfam" id="PF08344">
    <property type="entry name" value="TRP_2"/>
    <property type="match status" value="1"/>
</dbReference>
<evidence type="ECO:0000256" key="11">
    <source>
        <dbReference type="SAM" id="Phobius"/>
    </source>
</evidence>
<accession>A0A915EX20</accession>